<dbReference type="AlphaFoldDB" id="A0A9W8BFP4"/>
<proteinExistence type="inferred from homology"/>
<comment type="function">
    <text evidence="7">Releases the supercoiling and torsional tension of DNA introduced during the DNA replication and transcription by transiently cleaving and rejoining one strand of the DNA duplex. Introduces a single-strand break via transesterification at the specific target site 5'-[CT]CCTTp site in duplex DNA. The scissile phosphodiester is attacked by the catalytic tyrosine of the enzyme, resulting in the formation of a DNA-(3'-phosphotyrosyl)-enzyme intermediate and the expulsion of a 5'-OH DNA strand. The free DNA strand then undergoes passage around the unbroken strand thus removing DNA supercoils. Finally, in the religation step, the DNA 5'-OH attacks the covalent intermediate to expel the active-site tyrosine and restore the DNA phosphodiester backbone.</text>
</comment>
<dbReference type="GO" id="GO:0005694">
    <property type="term" value="C:chromosome"/>
    <property type="evidence" value="ECO:0007669"/>
    <property type="project" value="InterPro"/>
</dbReference>
<dbReference type="SMART" id="SM00435">
    <property type="entry name" value="TOPEUc"/>
    <property type="match status" value="1"/>
</dbReference>
<gene>
    <name evidence="10" type="primary">TOP1</name>
    <name evidence="10" type="ORF">H4R26_002866</name>
</gene>
<evidence type="ECO:0000256" key="1">
    <source>
        <dbReference type="ARBA" id="ARBA00000213"/>
    </source>
</evidence>
<dbReference type="SUPFAM" id="SSF56741">
    <property type="entry name" value="Eukaryotic DNA topoisomerase I, N-terminal DNA-binding fragment"/>
    <property type="match status" value="1"/>
</dbReference>
<organism evidence="10 11">
    <name type="scientific">Coemansia thaxteri</name>
    <dbReference type="NCBI Taxonomy" id="2663907"/>
    <lineage>
        <taxon>Eukaryota</taxon>
        <taxon>Fungi</taxon>
        <taxon>Fungi incertae sedis</taxon>
        <taxon>Zoopagomycota</taxon>
        <taxon>Kickxellomycotina</taxon>
        <taxon>Kickxellomycetes</taxon>
        <taxon>Kickxellales</taxon>
        <taxon>Kickxellaceae</taxon>
        <taxon>Coemansia</taxon>
    </lineage>
</organism>
<dbReference type="FunFam" id="2.170.11.10:FF:000001">
    <property type="entry name" value="DNA topoisomerase I"/>
    <property type="match status" value="1"/>
</dbReference>
<dbReference type="EC" id="5.6.2.1" evidence="7"/>
<dbReference type="EMBL" id="JANBQF010000195">
    <property type="protein sequence ID" value="KAJ2003804.1"/>
    <property type="molecule type" value="Genomic_DNA"/>
</dbReference>
<accession>A0A9W8BFP4</accession>
<comment type="similarity">
    <text evidence="2 6 7">Belongs to the type IB topoisomerase family.</text>
</comment>
<feature type="active site" description="O-(3'-phospho-DNA)-tyrosine intermediate" evidence="6">
    <location>
        <position position="755"/>
    </location>
</feature>
<dbReference type="Pfam" id="PF14370">
    <property type="entry name" value="Topo_C_assoc"/>
    <property type="match status" value="1"/>
</dbReference>
<dbReference type="GO" id="GO:0006260">
    <property type="term" value="P:DNA replication"/>
    <property type="evidence" value="ECO:0007669"/>
    <property type="project" value="TreeGrafter"/>
</dbReference>
<dbReference type="PANTHER" id="PTHR10290:SF3">
    <property type="entry name" value="DNA TOPOISOMERASE 1"/>
    <property type="match status" value="1"/>
</dbReference>
<evidence type="ECO:0000259" key="9">
    <source>
        <dbReference type="SMART" id="SM00435"/>
    </source>
</evidence>
<dbReference type="InterPro" id="IPR013499">
    <property type="entry name" value="TopoI_euk"/>
</dbReference>
<dbReference type="Gene3D" id="1.10.132.10">
    <property type="match status" value="1"/>
</dbReference>
<keyword evidence="5 6" id="KW-0413">Isomerase</keyword>
<evidence type="ECO:0000313" key="11">
    <source>
        <dbReference type="Proteomes" id="UP001150907"/>
    </source>
</evidence>
<protein>
    <recommendedName>
        <fullName evidence="7">DNA topoisomerase I</fullName>
        <ecNumber evidence="7">5.6.2.1</ecNumber>
    </recommendedName>
    <alternativeName>
        <fullName evidence="7">DNA topoisomerase 1</fullName>
    </alternativeName>
</protein>
<evidence type="ECO:0000256" key="2">
    <source>
        <dbReference type="ARBA" id="ARBA00006645"/>
    </source>
</evidence>
<dbReference type="InterPro" id="IPR014727">
    <property type="entry name" value="TopoI_cat_a/b-sub_euk"/>
</dbReference>
<dbReference type="GO" id="GO:0003917">
    <property type="term" value="F:DNA topoisomerase type I (single strand cut, ATP-independent) activity"/>
    <property type="evidence" value="ECO:0007669"/>
    <property type="project" value="UniProtKB-UniRule"/>
</dbReference>
<dbReference type="GO" id="GO:0003677">
    <property type="term" value="F:DNA binding"/>
    <property type="evidence" value="ECO:0007669"/>
    <property type="project" value="UniProtKB-UniRule"/>
</dbReference>
<dbReference type="Gene3D" id="2.170.11.10">
    <property type="entry name" value="DNA Topoisomerase I, domain 2"/>
    <property type="match status" value="1"/>
</dbReference>
<dbReference type="PROSITE" id="PS00176">
    <property type="entry name" value="TOPO_IB_1"/>
    <property type="match status" value="1"/>
</dbReference>
<dbReference type="FunFam" id="3.90.15.10:FF:000003">
    <property type="entry name" value="DNA topoisomerase I"/>
    <property type="match status" value="1"/>
</dbReference>
<dbReference type="InterPro" id="IPR025834">
    <property type="entry name" value="TopoI_C_dom"/>
</dbReference>
<comment type="catalytic activity">
    <reaction evidence="1 6 7">
        <text>ATP-independent breakage of single-stranded DNA, followed by passage and rejoining.</text>
        <dbReference type="EC" id="5.6.2.1"/>
    </reaction>
</comment>
<dbReference type="CDD" id="cd00660">
    <property type="entry name" value="Topoisomer_IB_N"/>
    <property type="match status" value="1"/>
</dbReference>
<keyword evidence="4 6" id="KW-0238">DNA-binding</keyword>
<evidence type="ECO:0000256" key="4">
    <source>
        <dbReference type="ARBA" id="ARBA00023125"/>
    </source>
</evidence>
<feature type="compositionally biased region" description="Low complexity" evidence="8">
    <location>
        <begin position="104"/>
        <end position="113"/>
    </location>
</feature>
<feature type="region of interest" description="Disordered" evidence="8">
    <location>
        <begin position="23"/>
        <end position="134"/>
    </location>
</feature>
<evidence type="ECO:0000256" key="5">
    <source>
        <dbReference type="ARBA" id="ARBA00023235"/>
    </source>
</evidence>
<dbReference type="InterPro" id="IPR008336">
    <property type="entry name" value="TopoI_DNA-bd_euk"/>
</dbReference>
<dbReference type="GO" id="GO:0005730">
    <property type="term" value="C:nucleolus"/>
    <property type="evidence" value="ECO:0007669"/>
    <property type="project" value="TreeGrafter"/>
</dbReference>
<name>A0A9W8BFP4_9FUNG</name>
<dbReference type="InterPro" id="IPR036202">
    <property type="entry name" value="TopoI_DNA-bd_euk_N_sf"/>
</dbReference>
<dbReference type="Pfam" id="PF01028">
    <property type="entry name" value="Topoisom_I"/>
    <property type="match status" value="1"/>
</dbReference>
<dbReference type="Gene3D" id="3.90.15.10">
    <property type="entry name" value="Topoisomerase I, Chain A, domain 3"/>
    <property type="match status" value="1"/>
</dbReference>
<feature type="compositionally biased region" description="Low complexity" evidence="8">
    <location>
        <begin position="65"/>
        <end position="96"/>
    </location>
</feature>
<keyword evidence="3 6" id="KW-0799">Topoisomerase</keyword>
<dbReference type="GO" id="GO:0007059">
    <property type="term" value="P:chromosome segregation"/>
    <property type="evidence" value="ECO:0007669"/>
    <property type="project" value="TreeGrafter"/>
</dbReference>
<evidence type="ECO:0000256" key="3">
    <source>
        <dbReference type="ARBA" id="ARBA00023029"/>
    </source>
</evidence>
<evidence type="ECO:0000256" key="6">
    <source>
        <dbReference type="PROSITE-ProRule" id="PRU01382"/>
    </source>
</evidence>
<evidence type="ECO:0000313" key="10">
    <source>
        <dbReference type="EMBL" id="KAJ2003804.1"/>
    </source>
</evidence>
<dbReference type="InterPro" id="IPR018521">
    <property type="entry name" value="TopoIB_AS"/>
</dbReference>
<evidence type="ECO:0000256" key="7">
    <source>
        <dbReference type="RuleBase" id="RU365101"/>
    </source>
</evidence>
<reference evidence="10" key="1">
    <citation type="submission" date="2022-07" db="EMBL/GenBank/DDBJ databases">
        <title>Phylogenomic reconstructions and comparative analyses of Kickxellomycotina fungi.</title>
        <authorList>
            <person name="Reynolds N.K."/>
            <person name="Stajich J.E."/>
            <person name="Barry K."/>
            <person name="Grigoriev I.V."/>
            <person name="Crous P."/>
            <person name="Smith M.E."/>
        </authorList>
    </citation>
    <scope>NUCLEOTIDE SEQUENCE</scope>
    <source>
        <strain evidence="10">IMI 214461</strain>
    </source>
</reference>
<dbReference type="CDD" id="cd00659">
    <property type="entry name" value="Topo_IB_C"/>
    <property type="match status" value="1"/>
</dbReference>
<dbReference type="InterPro" id="IPR013034">
    <property type="entry name" value="DNA_topo_DNA_db_N_dom1"/>
</dbReference>
<dbReference type="InterPro" id="IPR013500">
    <property type="entry name" value="TopoI_cat_euk"/>
</dbReference>
<dbReference type="InterPro" id="IPR051062">
    <property type="entry name" value="Topoisomerase_IB"/>
</dbReference>
<comment type="caution">
    <text evidence="10">The sequence shown here is derived from an EMBL/GenBank/DDBJ whole genome shotgun (WGS) entry which is preliminary data.</text>
</comment>
<sequence length="796" mass="89384">MSSSESDDSAPLSALVSGLPLLKASVGSGSDSDNEPLSIRSKRESANAGANRPDSDSESDQPLSGRARAPPKKAAANGKAPVPVAPKRAKRAIAPAEPKRPRKIASAAAATAPPKRPVVKAEPKTSRHKTPSANSFVDRKPLIKAESSVAATSFDGSEGSDSEDFKWWLESKDNTGPKWKTLEHFGVMFPPEYEPHGLPLLYRGKEIKMHPHVEEVATFFAALLGSDNAENKVFQENFFKDFKDLLDKHMAKHPVKAFSQCDFTVIRAHLDEQKATRKAMTKAEKEAAKKEKLDIEEKYGFCMLDGRREKVGNFRIEPPGLFRGRGAHPKTGMLKTRVLPEQVTINIGSDAAIPDPPSGHSWGKVIHDNTVTWLAMWKENINSSTKYVFLAAGSSLKGQSDMRKFDKARNLVRCIDDIRAQYTKDFKSDVMAERQRATALYLIDRYALRAGNEKGEDEADTVGCCSLRCEHVSLEPPNVVHFDFLGKDSIRYERTTEVDILVWRNLRLFQKEPKVKSDMLFDRLTPTSLNSFLHTLMPGLTAKVFRTFNASFVFQRQLLNTPKVGTEAEKILAYNRANREVAVLCNHQRAVSKSFQGAMTKIEDKLLAVRYQRQQLKDHLMSIAPTLKKLRPDIAQKEPGVTAKWIKTYLLSTCELDREKARKKFERDNEKLKEANEPVIPESTLNEQLDEINAREASIGDGTYEAELPVAKNATTDKILEKIDKLTERISNIEVSKIERDENKTTALSTSKINYIDPRISVAWCKKNGVPLEKIFNRALREKFTWAMEVDSEWTF</sequence>
<dbReference type="InterPro" id="IPR013030">
    <property type="entry name" value="DNA_topo_DNA_db_N_dom2"/>
</dbReference>
<keyword evidence="11" id="KW-1185">Reference proteome</keyword>
<dbReference type="OrthoDB" id="47179at2759"/>
<evidence type="ECO:0000256" key="8">
    <source>
        <dbReference type="SAM" id="MobiDB-lite"/>
    </source>
</evidence>
<dbReference type="Gene3D" id="1.10.10.41">
    <property type="entry name" value="Yeast DNA topoisomerase - domain 1"/>
    <property type="match status" value="1"/>
</dbReference>
<dbReference type="PROSITE" id="PS52038">
    <property type="entry name" value="TOPO_IB_2"/>
    <property type="match status" value="1"/>
</dbReference>
<dbReference type="InterPro" id="IPR014711">
    <property type="entry name" value="TopoI_cat_a-hlx-sub_euk"/>
</dbReference>
<dbReference type="Pfam" id="PF02919">
    <property type="entry name" value="Topoisom_I_N"/>
    <property type="match status" value="1"/>
</dbReference>
<dbReference type="PANTHER" id="PTHR10290">
    <property type="entry name" value="DNA TOPOISOMERASE I"/>
    <property type="match status" value="1"/>
</dbReference>
<dbReference type="Proteomes" id="UP001150907">
    <property type="component" value="Unassembled WGS sequence"/>
</dbReference>
<dbReference type="InterPro" id="IPR011010">
    <property type="entry name" value="DNA_brk_join_enz"/>
</dbReference>
<dbReference type="PRINTS" id="PR00416">
    <property type="entry name" value="EUTPISMRASEI"/>
</dbReference>
<dbReference type="SUPFAM" id="SSF56349">
    <property type="entry name" value="DNA breaking-rejoining enzymes"/>
    <property type="match status" value="1"/>
</dbReference>
<dbReference type="GO" id="GO:0006265">
    <property type="term" value="P:DNA topological change"/>
    <property type="evidence" value="ECO:0007669"/>
    <property type="project" value="UniProtKB-UniRule"/>
</dbReference>
<dbReference type="InterPro" id="IPR001631">
    <property type="entry name" value="TopoI"/>
</dbReference>
<feature type="domain" description="DNA topoisomerase I eukaryotic-type" evidence="9">
    <location>
        <begin position="321"/>
        <end position="769"/>
    </location>
</feature>